<sequence>MMRPAKPNVIFIMADQLKWSALRMYSDIGIETPSLERLASEGVTFTHAITPHPLCVPARTSIMTSRYPHSTGCRRNETFMPPNEPHAFRIWKKSGFTTGLIGKNHCFVDQSDLDLMDIICEISHQGLPTSNETGETTENKGMAWVTSAELINQSHSTRRNMPRQSPTISYAVTDHPIDGYGTAAITKQTETFLEQVVHEDDLSPKTRDPFALWVSYPDPHEPYEVPTYYGNMFPPNQVTLPPSRSGEFSDGSAPSRNRLLYEILNQESDSAEDRKSIVATYQAMVRFIDDGVGRILDKLEALGLRENTIVVFTSDHGDFMGEHGMAVKGGVFYDSLVRVPLIVSWPGGNIPQDITDQSMVNTVDILPTLLQLQEIADFLDPRQGEEKHELPYSAPKFLLELQEEGLADENLRGFQGQPLPTVTSAAPRQASYSEYGAGGPAFTSDMLDKFPRPFGYSTLIDTLWARESEGRRKMVRTKQWKYVTDPMSAMTASNSPSGAHPEDELYDLSSDPWELNNRASDPENIEVVSEMRSLLAEWMIRTEDFRPVPLPGTIGRK</sequence>
<protein>
    <recommendedName>
        <fullName evidence="3">Sulfatase N-terminal domain-containing protein</fullName>
    </recommendedName>
</protein>
<gene>
    <name evidence="4" type="ORF">METZ01_LOCUS9570</name>
</gene>
<dbReference type="GO" id="GO:0046872">
    <property type="term" value="F:metal ion binding"/>
    <property type="evidence" value="ECO:0007669"/>
    <property type="project" value="UniProtKB-KW"/>
</dbReference>
<evidence type="ECO:0000259" key="3">
    <source>
        <dbReference type="Pfam" id="PF00884"/>
    </source>
</evidence>
<evidence type="ECO:0000256" key="1">
    <source>
        <dbReference type="ARBA" id="ARBA00022723"/>
    </source>
</evidence>
<feature type="domain" description="Sulfatase N-terminal" evidence="3">
    <location>
        <begin position="7"/>
        <end position="372"/>
    </location>
</feature>
<dbReference type="Pfam" id="PF00884">
    <property type="entry name" value="Sulfatase"/>
    <property type="match status" value="1"/>
</dbReference>
<organism evidence="4">
    <name type="scientific">marine metagenome</name>
    <dbReference type="NCBI Taxonomy" id="408172"/>
    <lineage>
        <taxon>unclassified sequences</taxon>
        <taxon>metagenomes</taxon>
        <taxon>ecological metagenomes</taxon>
    </lineage>
</organism>
<name>A0A381NQ36_9ZZZZ</name>
<dbReference type="GO" id="GO:0008484">
    <property type="term" value="F:sulfuric ester hydrolase activity"/>
    <property type="evidence" value="ECO:0007669"/>
    <property type="project" value="TreeGrafter"/>
</dbReference>
<dbReference type="EMBL" id="UINC01000520">
    <property type="protein sequence ID" value="SUZ56716.1"/>
    <property type="molecule type" value="Genomic_DNA"/>
</dbReference>
<proteinExistence type="predicted"/>
<dbReference type="PANTHER" id="PTHR45953:SF1">
    <property type="entry name" value="IDURONATE 2-SULFATASE"/>
    <property type="match status" value="1"/>
</dbReference>
<dbReference type="Gene3D" id="3.40.720.10">
    <property type="entry name" value="Alkaline Phosphatase, subunit A"/>
    <property type="match status" value="2"/>
</dbReference>
<keyword evidence="2" id="KW-0378">Hydrolase</keyword>
<dbReference type="PANTHER" id="PTHR45953">
    <property type="entry name" value="IDURONATE 2-SULFATASE"/>
    <property type="match status" value="1"/>
</dbReference>
<evidence type="ECO:0000256" key="2">
    <source>
        <dbReference type="ARBA" id="ARBA00022801"/>
    </source>
</evidence>
<reference evidence="4" key="1">
    <citation type="submission" date="2018-05" db="EMBL/GenBank/DDBJ databases">
        <authorList>
            <person name="Lanie J.A."/>
            <person name="Ng W.-L."/>
            <person name="Kazmierczak K.M."/>
            <person name="Andrzejewski T.M."/>
            <person name="Davidsen T.M."/>
            <person name="Wayne K.J."/>
            <person name="Tettelin H."/>
            <person name="Glass J.I."/>
            <person name="Rusch D."/>
            <person name="Podicherti R."/>
            <person name="Tsui H.-C.T."/>
            <person name="Winkler M.E."/>
        </authorList>
    </citation>
    <scope>NUCLEOTIDE SEQUENCE</scope>
</reference>
<accession>A0A381NQ36</accession>
<dbReference type="GO" id="GO:0005737">
    <property type="term" value="C:cytoplasm"/>
    <property type="evidence" value="ECO:0007669"/>
    <property type="project" value="TreeGrafter"/>
</dbReference>
<keyword evidence="1" id="KW-0479">Metal-binding</keyword>
<dbReference type="InterPro" id="IPR000917">
    <property type="entry name" value="Sulfatase_N"/>
</dbReference>
<dbReference type="InterPro" id="IPR017850">
    <property type="entry name" value="Alkaline_phosphatase_core_sf"/>
</dbReference>
<dbReference type="SUPFAM" id="SSF53649">
    <property type="entry name" value="Alkaline phosphatase-like"/>
    <property type="match status" value="1"/>
</dbReference>
<evidence type="ECO:0000313" key="4">
    <source>
        <dbReference type="EMBL" id="SUZ56716.1"/>
    </source>
</evidence>
<dbReference type="AlphaFoldDB" id="A0A381NQ36"/>